<dbReference type="InterPro" id="IPR051692">
    <property type="entry name" value="OMP-like"/>
</dbReference>
<proteinExistence type="inferred from homology"/>
<keyword evidence="3" id="KW-0472">Membrane</keyword>
<keyword evidence="8" id="KW-1185">Reference proteome</keyword>
<dbReference type="AlphaFoldDB" id="A0A850GZS7"/>
<keyword evidence="2 5" id="KW-0732">Signal</keyword>
<dbReference type="PANTHER" id="PTHR34001:SF3">
    <property type="entry name" value="BLL7405 PROTEIN"/>
    <property type="match status" value="1"/>
</dbReference>
<feature type="domain" description="Outer membrane protein beta-barrel" evidence="6">
    <location>
        <begin position="10"/>
        <end position="222"/>
    </location>
</feature>
<evidence type="ECO:0000256" key="4">
    <source>
        <dbReference type="ARBA" id="ARBA00038306"/>
    </source>
</evidence>
<feature type="chain" id="PRO_5032584593" evidence="5">
    <location>
        <begin position="20"/>
        <end position="222"/>
    </location>
</feature>
<evidence type="ECO:0000256" key="5">
    <source>
        <dbReference type="SAM" id="SignalP"/>
    </source>
</evidence>
<dbReference type="RefSeq" id="WP_176265833.1">
    <property type="nucleotide sequence ID" value="NZ_JABWGV010000001.1"/>
</dbReference>
<reference evidence="7 8" key="1">
    <citation type="submission" date="2020-06" db="EMBL/GenBank/DDBJ databases">
        <title>Altererythrobacter sp. HHU K3-1.</title>
        <authorList>
            <person name="Zhang D."/>
            <person name="Xue H."/>
        </authorList>
    </citation>
    <scope>NUCLEOTIDE SEQUENCE [LARGE SCALE GENOMIC DNA]</scope>
    <source>
        <strain evidence="7 8">HHU K3-1</strain>
    </source>
</reference>
<evidence type="ECO:0000313" key="8">
    <source>
        <dbReference type="Proteomes" id="UP000561438"/>
    </source>
</evidence>
<organism evidence="7 8">
    <name type="scientific">Qipengyuania atrilutea</name>
    <dbReference type="NCBI Taxonomy" id="2744473"/>
    <lineage>
        <taxon>Bacteria</taxon>
        <taxon>Pseudomonadati</taxon>
        <taxon>Pseudomonadota</taxon>
        <taxon>Alphaproteobacteria</taxon>
        <taxon>Sphingomonadales</taxon>
        <taxon>Erythrobacteraceae</taxon>
        <taxon>Qipengyuania</taxon>
    </lineage>
</organism>
<evidence type="ECO:0000313" key="7">
    <source>
        <dbReference type="EMBL" id="NVD43502.1"/>
    </source>
</evidence>
<dbReference type="InterPro" id="IPR027385">
    <property type="entry name" value="Beta-barrel_OMP"/>
</dbReference>
<comment type="subcellular location">
    <subcellularLocation>
        <location evidence="1">Membrane</location>
    </subcellularLocation>
</comment>
<dbReference type="InterPro" id="IPR011250">
    <property type="entry name" value="OMP/PagP_B-barrel"/>
</dbReference>
<dbReference type="EMBL" id="JABWGV010000001">
    <property type="protein sequence ID" value="NVD43502.1"/>
    <property type="molecule type" value="Genomic_DNA"/>
</dbReference>
<dbReference type="Pfam" id="PF13505">
    <property type="entry name" value="OMP_b-brl"/>
    <property type="match status" value="1"/>
</dbReference>
<evidence type="ECO:0000259" key="6">
    <source>
        <dbReference type="Pfam" id="PF13505"/>
    </source>
</evidence>
<name>A0A850GZS7_9SPHN</name>
<evidence type="ECO:0000256" key="1">
    <source>
        <dbReference type="ARBA" id="ARBA00004370"/>
    </source>
</evidence>
<evidence type="ECO:0000256" key="3">
    <source>
        <dbReference type="ARBA" id="ARBA00023136"/>
    </source>
</evidence>
<sequence>MKKLLLGAGLCLCSSPVFAQEVDTFEGLRTGVLVGWDRFDISVDDGEDELEGNTDDIFYGAEAGYDIQSGNFLFGVEGEVSSSGNGFEEELTETIDGSVYDGTLSLEDGLNWYLGGRIGVVSGANLFYGKAGYANTTLDLDAEGTVDGEPASDSADFRFSGIRLGVGYERSFGGFLGKIEYRYTSYQDSEFDYDGFNVDLEEELGEFDLERHQIVAGLGFRF</sequence>
<dbReference type="GO" id="GO:0016020">
    <property type="term" value="C:membrane"/>
    <property type="evidence" value="ECO:0007669"/>
    <property type="project" value="UniProtKB-SubCell"/>
</dbReference>
<dbReference type="SUPFAM" id="SSF56925">
    <property type="entry name" value="OMPA-like"/>
    <property type="match status" value="1"/>
</dbReference>
<protein>
    <submittedName>
        <fullName evidence="7">Outer membrane beta-barrel protein</fullName>
    </submittedName>
</protein>
<evidence type="ECO:0000256" key="2">
    <source>
        <dbReference type="ARBA" id="ARBA00022729"/>
    </source>
</evidence>
<comment type="caution">
    <text evidence="7">The sequence shown here is derived from an EMBL/GenBank/DDBJ whole genome shotgun (WGS) entry which is preliminary data.</text>
</comment>
<comment type="similarity">
    <text evidence="4">Belongs to the Omp25/RopB family.</text>
</comment>
<gene>
    <name evidence="7" type="ORF">HUV48_00535</name>
</gene>
<dbReference type="PANTHER" id="PTHR34001">
    <property type="entry name" value="BLL7405 PROTEIN"/>
    <property type="match status" value="1"/>
</dbReference>
<dbReference type="Proteomes" id="UP000561438">
    <property type="component" value="Unassembled WGS sequence"/>
</dbReference>
<feature type="signal peptide" evidence="5">
    <location>
        <begin position="1"/>
        <end position="19"/>
    </location>
</feature>
<accession>A0A850GZS7</accession>